<dbReference type="CDD" id="cd12148">
    <property type="entry name" value="fungal_TF_MHR"/>
    <property type="match status" value="1"/>
</dbReference>
<evidence type="ECO:0000313" key="9">
    <source>
        <dbReference type="Proteomes" id="UP000076532"/>
    </source>
</evidence>
<keyword evidence="3" id="KW-0238">DNA-binding</keyword>
<dbReference type="Proteomes" id="UP000076532">
    <property type="component" value="Unassembled WGS sequence"/>
</dbReference>
<keyword evidence="2" id="KW-0805">Transcription regulation</keyword>
<feature type="domain" description="Xylanolytic transcriptional activator regulatory" evidence="7">
    <location>
        <begin position="347"/>
        <end position="423"/>
    </location>
</feature>
<organism evidence="8 9">
    <name type="scientific">Athelia psychrophila</name>
    <dbReference type="NCBI Taxonomy" id="1759441"/>
    <lineage>
        <taxon>Eukaryota</taxon>
        <taxon>Fungi</taxon>
        <taxon>Dikarya</taxon>
        <taxon>Basidiomycota</taxon>
        <taxon>Agaricomycotina</taxon>
        <taxon>Agaricomycetes</taxon>
        <taxon>Agaricomycetidae</taxon>
        <taxon>Atheliales</taxon>
        <taxon>Atheliaceae</taxon>
        <taxon>Athelia</taxon>
    </lineage>
</organism>
<evidence type="ECO:0000256" key="1">
    <source>
        <dbReference type="ARBA" id="ARBA00004123"/>
    </source>
</evidence>
<dbReference type="GO" id="GO:0005634">
    <property type="term" value="C:nucleus"/>
    <property type="evidence" value="ECO:0007669"/>
    <property type="project" value="UniProtKB-SubCell"/>
</dbReference>
<dbReference type="GO" id="GO:0000981">
    <property type="term" value="F:DNA-binding transcription factor activity, RNA polymerase II-specific"/>
    <property type="evidence" value="ECO:0007669"/>
    <property type="project" value="TreeGrafter"/>
</dbReference>
<feature type="region of interest" description="Disordered" evidence="6">
    <location>
        <begin position="19"/>
        <end position="42"/>
    </location>
</feature>
<name>A0A166LGT1_9AGAM</name>
<evidence type="ECO:0000259" key="7">
    <source>
        <dbReference type="SMART" id="SM00906"/>
    </source>
</evidence>
<evidence type="ECO:0000256" key="3">
    <source>
        <dbReference type="ARBA" id="ARBA00023125"/>
    </source>
</evidence>
<keyword evidence="9" id="KW-1185">Reference proteome</keyword>
<protein>
    <recommendedName>
        <fullName evidence="7">Xylanolytic transcriptional activator regulatory domain-containing protein</fullName>
    </recommendedName>
</protein>
<accession>A0A166LGT1</accession>
<dbReference type="PANTHER" id="PTHR31845:SF19">
    <property type="entry name" value="TRANSCRIPTION FACTOR DOMAIN-CONTAINING PROTEIN"/>
    <property type="match status" value="1"/>
</dbReference>
<feature type="region of interest" description="Disordered" evidence="6">
    <location>
        <begin position="115"/>
        <end position="148"/>
    </location>
</feature>
<dbReference type="AlphaFoldDB" id="A0A166LGT1"/>
<proteinExistence type="predicted"/>
<keyword evidence="5" id="KW-0539">Nucleus</keyword>
<dbReference type="InterPro" id="IPR007219">
    <property type="entry name" value="XnlR_reg_dom"/>
</dbReference>
<sequence>MPSTVLSYASSSLEEIFDSCSSSSYSSDDGDDSSTDDSSYLLPRPSKREYLLAQIRQKDAIIESLLKQIHNPYMATPLSIASYRMATSPTDQNNHNIIAWLDRLQASVRAGGNGGVEPAFKFESRSPEKVDEESDTESGEGSFEHVDADEALTAKEVEAREALPDATVPLGLIANLSLSNSRANKATSQNGDPTSTADTLDDDNVGVANETYFMPGPATDLGMRAMLIEQHSPPEILVHGLVAPEDVDKLFEIFFQRINCFISLLDPYLHTPASTFARCPFLFTVICAIASRYHPEKSEIYPIAMHFAKHAAANALIDGWKSVELCQAYILMSIYAVPARRWEEDRSWLYIGLAIRIATDLNLHLVSTTKPTSERQEREMLNKTRVWLNCFNLDRSTATQFGKPATIKEDFVVRNGSEWYRQSQYNHKYDIHMCAYTAMVRIVTAFHDEVFSDPTTPSGLNKSIDFRSVTLAHDANLTQYQEEWTTRFAEGSDPNDRGSAFRCTLLPFLTNYSRLVMFSFGFQQAYQRGFAPGDEIFFTKCFDAAKAVIKNFIEVLAPSGYMRFSADGHFVFSSFASAFLLKLLRPEFSAMMTKELESEIFDLIGRLITTFSSPEIAIDDRHTPKLYARFLSGLLTRNRRDGGAIGRLHPQPPPQSEIAHAASGGYAPQPPISAPSFSVTAPEADTRTGLGSGFPHAVFNPAIETADAPVYRPESIFDFDGSTGFPEHLGGGDVTTFSDEEMLATMQALKSPNYWSTMMMPGFSWPQDSPMMNGAQEPDPIYSQNVPGLHYQEFGNFQPAQVPLN</sequence>
<dbReference type="SMART" id="SM00906">
    <property type="entry name" value="Fungal_trans"/>
    <property type="match status" value="1"/>
</dbReference>
<feature type="compositionally biased region" description="Basic and acidic residues" evidence="6">
    <location>
        <begin position="120"/>
        <end position="129"/>
    </location>
</feature>
<feature type="compositionally biased region" description="Polar residues" evidence="6">
    <location>
        <begin position="182"/>
        <end position="198"/>
    </location>
</feature>
<gene>
    <name evidence="8" type="ORF">FIBSPDRAFT_952507</name>
</gene>
<keyword evidence="4" id="KW-0804">Transcription</keyword>
<dbReference type="Pfam" id="PF04082">
    <property type="entry name" value="Fungal_trans"/>
    <property type="match status" value="1"/>
</dbReference>
<evidence type="ECO:0000256" key="5">
    <source>
        <dbReference type="ARBA" id="ARBA00023242"/>
    </source>
</evidence>
<feature type="region of interest" description="Disordered" evidence="6">
    <location>
        <begin position="642"/>
        <end position="666"/>
    </location>
</feature>
<evidence type="ECO:0000256" key="4">
    <source>
        <dbReference type="ARBA" id="ARBA00023163"/>
    </source>
</evidence>
<dbReference type="GO" id="GO:0006351">
    <property type="term" value="P:DNA-templated transcription"/>
    <property type="evidence" value="ECO:0007669"/>
    <property type="project" value="InterPro"/>
</dbReference>
<dbReference type="PANTHER" id="PTHR31845">
    <property type="entry name" value="FINGER DOMAIN PROTEIN, PUTATIVE-RELATED"/>
    <property type="match status" value="1"/>
</dbReference>
<evidence type="ECO:0000313" key="8">
    <source>
        <dbReference type="EMBL" id="KZP22939.1"/>
    </source>
</evidence>
<dbReference type="GO" id="GO:0008270">
    <property type="term" value="F:zinc ion binding"/>
    <property type="evidence" value="ECO:0007669"/>
    <property type="project" value="InterPro"/>
</dbReference>
<evidence type="ECO:0000256" key="6">
    <source>
        <dbReference type="SAM" id="MobiDB-lite"/>
    </source>
</evidence>
<dbReference type="EMBL" id="KV417536">
    <property type="protein sequence ID" value="KZP22939.1"/>
    <property type="molecule type" value="Genomic_DNA"/>
</dbReference>
<comment type="subcellular location">
    <subcellularLocation>
        <location evidence="1">Nucleus</location>
    </subcellularLocation>
</comment>
<dbReference type="STRING" id="436010.A0A166LGT1"/>
<dbReference type="InterPro" id="IPR051089">
    <property type="entry name" value="prtT"/>
</dbReference>
<reference evidence="8 9" key="1">
    <citation type="journal article" date="2016" name="Mol. Biol. Evol.">
        <title>Comparative Genomics of Early-Diverging Mushroom-Forming Fungi Provides Insights into the Origins of Lignocellulose Decay Capabilities.</title>
        <authorList>
            <person name="Nagy L.G."/>
            <person name="Riley R."/>
            <person name="Tritt A."/>
            <person name="Adam C."/>
            <person name="Daum C."/>
            <person name="Floudas D."/>
            <person name="Sun H."/>
            <person name="Yadav J.S."/>
            <person name="Pangilinan J."/>
            <person name="Larsson K.H."/>
            <person name="Matsuura K."/>
            <person name="Barry K."/>
            <person name="Labutti K."/>
            <person name="Kuo R."/>
            <person name="Ohm R.A."/>
            <person name="Bhattacharya S.S."/>
            <person name="Shirouzu T."/>
            <person name="Yoshinaga Y."/>
            <person name="Martin F.M."/>
            <person name="Grigoriev I.V."/>
            <person name="Hibbett D.S."/>
        </authorList>
    </citation>
    <scope>NUCLEOTIDE SEQUENCE [LARGE SCALE GENOMIC DNA]</scope>
    <source>
        <strain evidence="8 9">CBS 109695</strain>
    </source>
</reference>
<evidence type="ECO:0000256" key="2">
    <source>
        <dbReference type="ARBA" id="ARBA00023015"/>
    </source>
</evidence>
<dbReference type="GO" id="GO:0000976">
    <property type="term" value="F:transcription cis-regulatory region binding"/>
    <property type="evidence" value="ECO:0007669"/>
    <property type="project" value="TreeGrafter"/>
</dbReference>
<dbReference type="OrthoDB" id="39175at2759"/>
<feature type="region of interest" description="Disordered" evidence="6">
    <location>
        <begin position="182"/>
        <end position="203"/>
    </location>
</feature>